<evidence type="ECO:0000313" key="3">
    <source>
        <dbReference type="Proteomes" id="UP001229486"/>
    </source>
</evidence>
<dbReference type="PROSITE" id="PS51257">
    <property type="entry name" value="PROKAR_LIPOPROTEIN"/>
    <property type="match status" value="1"/>
</dbReference>
<feature type="signal peptide" evidence="1">
    <location>
        <begin position="1"/>
        <end position="22"/>
    </location>
</feature>
<comment type="caution">
    <text evidence="2">The sequence shown here is derived from an EMBL/GenBank/DDBJ whole genome shotgun (WGS) entry which is preliminary data.</text>
</comment>
<dbReference type="InterPro" id="IPR017549">
    <property type="entry name" value="APMV_L690"/>
</dbReference>
<dbReference type="SUPFAM" id="SSF101898">
    <property type="entry name" value="NHL repeat"/>
    <property type="match status" value="1"/>
</dbReference>
<evidence type="ECO:0000313" key="2">
    <source>
        <dbReference type="EMBL" id="MDP9650499.1"/>
    </source>
</evidence>
<feature type="chain" id="PRO_5044504838" evidence="1">
    <location>
        <begin position="23"/>
        <end position="369"/>
    </location>
</feature>
<accession>A0AB73IKS2</accession>
<dbReference type="Proteomes" id="UP001229486">
    <property type="component" value="Unassembled WGS sequence"/>
</dbReference>
<dbReference type="RefSeq" id="WP_392395389.1">
    <property type="nucleotide sequence ID" value="NZ_JAURTK010000010.1"/>
</dbReference>
<keyword evidence="1" id="KW-0732">Signal</keyword>
<reference evidence="2" key="1">
    <citation type="submission" date="2023-07" db="EMBL/GenBank/DDBJ databases">
        <title>Sorghum-associated microbial communities from plants grown in Nebraska, USA.</title>
        <authorList>
            <person name="Schachtman D."/>
        </authorList>
    </citation>
    <scope>NUCLEOTIDE SEQUENCE</scope>
    <source>
        <strain evidence="2">DS1061</strain>
    </source>
</reference>
<dbReference type="Gene3D" id="2.120.10.30">
    <property type="entry name" value="TolB, C-terminal domain"/>
    <property type="match status" value="1"/>
</dbReference>
<sequence>MKYKPALLETAAALLTALTLTACGGGDHVDNGKTANASVFKSMVLVSDGSVAAPNTAPDLKNGWGIAFNPAGAAWVSGNGSQKSVLFDGNGVPQSLIVTIPPGTNGVAGPTGIVFNGTATDFVIATPDGSAKSNAVFMFATEAGTIAAWSPKVLPTAAVTAFDDAAGGAIYKGLTLASNGGRNLLYATDFHNAKVDVFDAAFNKIALPGTFKDPSVPAGFAPFGIQAVGSKIFVTYAQQDASRKVQVTGAGLGVVDVFDLNGNLLQQIPAGGVLNAPWAVAQAPAGFGTLSNDILIGNFGDGNINAFDPVSLKPLGKLTLQDGTAFQQTGLWGLSFGNGVLNQPKTTLFYAAGPNKKVAGVYGRIDLAN</sequence>
<dbReference type="AlphaFoldDB" id="A0AB73IKS2"/>
<protein>
    <submittedName>
        <fullName evidence="2">Uncharacterized protein (TIGR03118 family)</fullName>
    </submittedName>
</protein>
<dbReference type="NCBIfam" id="TIGR03118">
    <property type="entry name" value="PEPCTERM_chp_1"/>
    <property type="match status" value="1"/>
</dbReference>
<dbReference type="EMBL" id="JAURTK010000010">
    <property type="protein sequence ID" value="MDP9650499.1"/>
    <property type="molecule type" value="Genomic_DNA"/>
</dbReference>
<evidence type="ECO:0000256" key="1">
    <source>
        <dbReference type="SAM" id="SignalP"/>
    </source>
</evidence>
<gene>
    <name evidence="2" type="ORF">J2793_005972</name>
</gene>
<organism evidence="2 3">
    <name type="scientific">Paraburkholderia caledonica</name>
    <dbReference type="NCBI Taxonomy" id="134536"/>
    <lineage>
        <taxon>Bacteria</taxon>
        <taxon>Pseudomonadati</taxon>
        <taxon>Pseudomonadota</taxon>
        <taxon>Betaproteobacteria</taxon>
        <taxon>Burkholderiales</taxon>
        <taxon>Burkholderiaceae</taxon>
        <taxon>Paraburkholderia</taxon>
    </lineage>
</organism>
<proteinExistence type="predicted"/>
<name>A0AB73IKS2_9BURK</name>
<dbReference type="InterPro" id="IPR011042">
    <property type="entry name" value="6-blade_b-propeller_TolB-like"/>
</dbReference>